<evidence type="ECO:0000313" key="6">
    <source>
        <dbReference type="EMBL" id="BBM83694.1"/>
    </source>
</evidence>
<dbReference type="Proteomes" id="UP000326354">
    <property type="component" value="Chromosome"/>
</dbReference>
<dbReference type="PROSITE" id="PS00868">
    <property type="entry name" value="CYS_MET_METAB_PP"/>
    <property type="match status" value="1"/>
</dbReference>
<dbReference type="RefSeq" id="WP_151967885.1">
    <property type="nucleotide sequence ID" value="NZ_AP019860.1"/>
</dbReference>
<name>A0A5S9IL38_UABAM</name>
<dbReference type="Gene3D" id="3.90.1150.10">
    <property type="entry name" value="Aspartate Aminotransferase, domain 1"/>
    <property type="match status" value="1"/>
</dbReference>
<dbReference type="InterPro" id="IPR015422">
    <property type="entry name" value="PyrdxlP-dep_Trfase_small"/>
</dbReference>
<feature type="modified residue" description="N6-(pyridoxal phosphate)lysine" evidence="4">
    <location>
        <position position="199"/>
    </location>
</feature>
<organism evidence="6 7">
    <name type="scientific">Uabimicrobium amorphum</name>
    <dbReference type="NCBI Taxonomy" id="2596890"/>
    <lineage>
        <taxon>Bacteria</taxon>
        <taxon>Pseudomonadati</taxon>
        <taxon>Planctomycetota</taxon>
        <taxon>Candidatus Uabimicrobiia</taxon>
        <taxon>Candidatus Uabimicrobiales</taxon>
        <taxon>Candidatus Uabimicrobiaceae</taxon>
        <taxon>Candidatus Uabimicrobium</taxon>
    </lineage>
</organism>
<comment type="cofactor">
    <cofactor evidence="1 5">
        <name>pyridoxal 5'-phosphate</name>
        <dbReference type="ChEBI" id="CHEBI:597326"/>
    </cofactor>
</comment>
<dbReference type="Gene3D" id="3.40.640.10">
    <property type="entry name" value="Type I PLP-dependent aspartate aminotransferase-like (Major domain)"/>
    <property type="match status" value="1"/>
</dbReference>
<evidence type="ECO:0000313" key="7">
    <source>
        <dbReference type="Proteomes" id="UP000326354"/>
    </source>
</evidence>
<dbReference type="PANTHER" id="PTHR11808:SF15">
    <property type="entry name" value="CYSTATHIONINE GAMMA-LYASE"/>
    <property type="match status" value="1"/>
</dbReference>
<dbReference type="GO" id="GO:0004123">
    <property type="term" value="F:cystathionine gamma-lyase activity"/>
    <property type="evidence" value="ECO:0007669"/>
    <property type="project" value="TreeGrafter"/>
</dbReference>
<gene>
    <name evidence="6" type="ORF">UABAM_02047</name>
</gene>
<evidence type="ECO:0000256" key="2">
    <source>
        <dbReference type="ARBA" id="ARBA00009077"/>
    </source>
</evidence>
<dbReference type="OrthoDB" id="9780685at2"/>
<comment type="similarity">
    <text evidence="2 5">Belongs to the trans-sulfuration enzymes family.</text>
</comment>
<reference evidence="6 7" key="1">
    <citation type="submission" date="2019-08" db="EMBL/GenBank/DDBJ databases">
        <title>Complete genome sequence of Candidatus Uab amorphum.</title>
        <authorList>
            <person name="Shiratori T."/>
            <person name="Suzuki S."/>
            <person name="Kakizawa Y."/>
            <person name="Ishida K."/>
        </authorList>
    </citation>
    <scope>NUCLEOTIDE SEQUENCE [LARGE SCALE GENOMIC DNA]</scope>
    <source>
        <strain evidence="6 7">SRT547</strain>
    </source>
</reference>
<dbReference type="AlphaFoldDB" id="A0A5S9IL38"/>
<dbReference type="KEGG" id="uam:UABAM_02047"/>
<dbReference type="SUPFAM" id="SSF53383">
    <property type="entry name" value="PLP-dependent transferases"/>
    <property type="match status" value="1"/>
</dbReference>
<keyword evidence="6" id="KW-0456">Lyase</keyword>
<dbReference type="PANTHER" id="PTHR11808">
    <property type="entry name" value="TRANS-SULFURATION ENZYME FAMILY MEMBER"/>
    <property type="match status" value="1"/>
</dbReference>
<keyword evidence="7" id="KW-1185">Reference proteome</keyword>
<dbReference type="GO" id="GO:0019343">
    <property type="term" value="P:cysteine biosynthetic process via cystathionine"/>
    <property type="evidence" value="ECO:0007669"/>
    <property type="project" value="TreeGrafter"/>
</dbReference>
<dbReference type="InterPro" id="IPR015421">
    <property type="entry name" value="PyrdxlP-dep_Trfase_major"/>
</dbReference>
<proteinExistence type="inferred from homology"/>
<dbReference type="FunFam" id="3.40.640.10:FF:000009">
    <property type="entry name" value="Cystathionine gamma-synthase homolog"/>
    <property type="match status" value="1"/>
</dbReference>
<dbReference type="InterPro" id="IPR000277">
    <property type="entry name" value="Cys/Met-Metab_PyrdxlP-dep_enz"/>
</dbReference>
<dbReference type="FunFam" id="3.90.1150.10:FF:000033">
    <property type="entry name" value="Cystathionine gamma-synthase"/>
    <property type="match status" value="1"/>
</dbReference>
<dbReference type="InterPro" id="IPR054542">
    <property type="entry name" value="Cys_met_metab_PP"/>
</dbReference>
<evidence type="ECO:0000256" key="1">
    <source>
        <dbReference type="ARBA" id="ARBA00001933"/>
    </source>
</evidence>
<dbReference type="GO" id="GO:0005737">
    <property type="term" value="C:cytoplasm"/>
    <property type="evidence" value="ECO:0007669"/>
    <property type="project" value="TreeGrafter"/>
</dbReference>
<evidence type="ECO:0000256" key="5">
    <source>
        <dbReference type="RuleBase" id="RU362118"/>
    </source>
</evidence>
<dbReference type="PIRSF" id="PIRSF001434">
    <property type="entry name" value="CGS"/>
    <property type="match status" value="1"/>
</dbReference>
<dbReference type="InterPro" id="IPR015424">
    <property type="entry name" value="PyrdxlP-dep_Trfase"/>
</dbReference>
<dbReference type="GO" id="GO:0009086">
    <property type="term" value="P:methionine biosynthetic process"/>
    <property type="evidence" value="ECO:0007669"/>
    <property type="project" value="UniProtKB-ARBA"/>
</dbReference>
<evidence type="ECO:0000256" key="3">
    <source>
        <dbReference type="ARBA" id="ARBA00022898"/>
    </source>
</evidence>
<keyword evidence="3 4" id="KW-0663">Pyridoxal phosphate</keyword>
<dbReference type="CDD" id="cd00614">
    <property type="entry name" value="CGS_like"/>
    <property type="match status" value="1"/>
</dbReference>
<protein>
    <submittedName>
        <fullName evidence="6">Cystathionine beta-lyase</fullName>
    </submittedName>
</protein>
<dbReference type="EMBL" id="AP019860">
    <property type="protein sequence ID" value="BBM83694.1"/>
    <property type="molecule type" value="Genomic_DNA"/>
</dbReference>
<dbReference type="GO" id="GO:0019346">
    <property type="term" value="P:transsulfuration"/>
    <property type="evidence" value="ECO:0007669"/>
    <property type="project" value="InterPro"/>
</dbReference>
<dbReference type="GO" id="GO:0030170">
    <property type="term" value="F:pyridoxal phosphate binding"/>
    <property type="evidence" value="ECO:0007669"/>
    <property type="project" value="InterPro"/>
</dbReference>
<dbReference type="Pfam" id="PF01053">
    <property type="entry name" value="Cys_Met_Meta_PP"/>
    <property type="match status" value="1"/>
</dbReference>
<accession>A0A5S9IL38</accession>
<evidence type="ECO:0000256" key="4">
    <source>
        <dbReference type="PIRSR" id="PIRSR001434-2"/>
    </source>
</evidence>
<sequence>MSDKFGFATKALHIGQPVEKEFNSVVPPIYMTTTYKQDTPGEPKVYDYTRSGNPNFGFLEETLASLENAKFATIFSSGLGGVTSILSRLQPGERVISIDDVYGGTFRLMKNTFLGQHIDAVFGDINDEGWVKSELAKGARLIWIESPTNPLLTLADIEKLAALAHEHNAELVVDNTFASSYFQSPLSLGADLVLHSCTKYIGGHSDIVGGCVATNSKEWKDHLDYARKAIGFNPSPFDAWLLSRSIKTLAVRMERHQENAWELAKRLSKHPKVKTTIYPGLESHPQHSLAQKQMSGYSGIVSVIFNTDLQETKKLIASFKLIKLAESLGAVESLVCHPASMTHASIPRDLRVARGLDDGLIRISVGLEDIEDLWADITSVLDEKGS</sequence>